<comment type="similarity">
    <text evidence="1 7">Belongs to the DNA photolyase class-1 family.</text>
</comment>
<dbReference type="OrthoDB" id="9772484at2"/>
<dbReference type="Gene3D" id="1.10.579.10">
    <property type="entry name" value="DNA Cyclobutane Dipyrimidine Photolyase, subunit A, domain 3"/>
    <property type="match status" value="1"/>
</dbReference>
<comment type="caution">
    <text evidence="9">The sequence shown here is derived from an EMBL/GenBank/DDBJ whole genome shotgun (WGS) entry which is preliminary data.</text>
</comment>
<reference evidence="9 10" key="1">
    <citation type="submission" date="2014-10" db="EMBL/GenBank/DDBJ databases">
        <title>Genome sequencing of Vibrio sinaloensis T08.</title>
        <authorList>
            <person name="Chan K.-G."/>
            <person name="Mohamad N.I."/>
        </authorList>
    </citation>
    <scope>NUCLEOTIDE SEQUENCE [LARGE SCALE GENOMIC DNA]</scope>
    <source>
        <strain evidence="9 10">T08</strain>
    </source>
</reference>
<sequence>MQTTVGLYWFTNDLRRLNNSLLDRAFNEVDELVAVYCLPHVTEFLAAFSGEHNLGTHRERFIHQSVEDLSESLAALGVELNIAEQGTTEAVAEIIEQRGVSHLYVSEVAGFDETVMINVIKQKFPTLEVIQSDNTTLFHLDQLPFPLDELPATFTQFRKQVEPIFEHLYLSQDALYRLGEIATPTGVVGGERAAIQHVTWYFSQPFASSYKETRNHLEGESSSTHFSPWLALGCISPAQIVALLRHYEQRNGANQSTYWIIFELLWREYFYWYGRKHQQRVFYFSGLTSKQAPKPFDDEAFQRWVKGETDFAIVNACMNQLKETGFMSNRGRQLVASCLIHELDLDWRHGAAYFETQLIDYDVTSNWGNWQYLAGVGADPNPSRRFNLAKQAELYDPDSSFTRRWQNTAEKQ</sequence>
<name>A0A0A5I2W7_PHOS4</name>
<evidence type="ECO:0000256" key="7">
    <source>
        <dbReference type="RuleBase" id="RU367151"/>
    </source>
</evidence>
<evidence type="ECO:0000256" key="4">
    <source>
        <dbReference type="ARBA" id="ARBA00022827"/>
    </source>
</evidence>
<dbReference type="GO" id="GO:0003677">
    <property type="term" value="F:DNA binding"/>
    <property type="evidence" value="ECO:0007669"/>
    <property type="project" value="TreeGrafter"/>
</dbReference>
<dbReference type="RefSeq" id="WP_038188376.1">
    <property type="nucleotide sequence ID" value="NZ_JRWP01000004.1"/>
</dbReference>
<dbReference type="Gene3D" id="3.40.50.620">
    <property type="entry name" value="HUPs"/>
    <property type="match status" value="1"/>
</dbReference>
<evidence type="ECO:0000256" key="1">
    <source>
        <dbReference type="ARBA" id="ARBA00005862"/>
    </source>
</evidence>
<keyword evidence="4 6" id="KW-0274">FAD</keyword>
<comment type="cofactor">
    <cofactor evidence="6 7">
        <name>FAD</name>
        <dbReference type="ChEBI" id="CHEBI:57692"/>
    </cofactor>
    <text evidence="6 7">Binds 1 FAD per subunit.</text>
</comment>
<comment type="function">
    <text evidence="7">May have a photoreceptor function.</text>
</comment>
<dbReference type="AlphaFoldDB" id="A0A0A5I2W7"/>
<protein>
    <recommendedName>
        <fullName evidence="2 7">Cryptochrome DASH</fullName>
    </recommendedName>
</protein>
<dbReference type="InterPro" id="IPR036134">
    <property type="entry name" value="Crypto/Photolyase_FAD-like_sf"/>
</dbReference>
<dbReference type="EMBL" id="JRWP01000004">
    <property type="protein sequence ID" value="KGY10166.1"/>
    <property type="molecule type" value="Genomic_DNA"/>
</dbReference>
<organism evidence="9 10">
    <name type="scientific">Photobacterium sp. (strain ATCC 43367)</name>
    <dbReference type="NCBI Taxonomy" id="379097"/>
    <lineage>
        <taxon>Bacteria</taxon>
        <taxon>Pseudomonadati</taxon>
        <taxon>Pseudomonadota</taxon>
        <taxon>Gammaproteobacteria</taxon>
        <taxon>Vibrionales</taxon>
        <taxon>Vibrionaceae</taxon>
        <taxon>Vibrio</taxon>
        <taxon>Vibrio oreintalis group</taxon>
    </lineage>
</organism>
<dbReference type="SUPFAM" id="SSF52425">
    <property type="entry name" value="Cryptochrome/photolyase, N-terminal domain"/>
    <property type="match status" value="1"/>
</dbReference>
<comment type="cofactor">
    <cofactor evidence="7">
        <name>(6R)-5,10-methylene-5,6,7,8-tetrahydrofolate</name>
        <dbReference type="ChEBI" id="CHEBI:15636"/>
    </cofactor>
    <text evidence="7">Binds 1 5,10-methenyltetrahydrofolate (MTHF) per subunit.</text>
</comment>
<dbReference type="Gene3D" id="1.25.40.80">
    <property type="match status" value="1"/>
</dbReference>
<evidence type="ECO:0000259" key="8">
    <source>
        <dbReference type="PROSITE" id="PS51645"/>
    </source>
</evidence>
<dbReference type="PROSITE" id="PS51645">
    <property type="entry name" value="PHR_CRY_ALPHA_BETA"/>
    <property type="match status" value="1"/>
</dbReference>
<proteinExistence type="inferred from homology"/>
<dbReference type="NCBIfam" id="TIGR02765">
    <property type="entry name" value="crypto_DASH"/>
    <property type="match status" value="1"/>
</dbReference>
<dbReference type="InterPro" id="IPR006050">
    <property type="entry name" value="DNA_photolyase_N"/>
</dbReference>
<evidence type="ECO:0000313" key="10">
    <source>
        <dbReference type="Proteomes" id="UP000030451"/>
    </source>
</evidence>
<keyword evidence="5 7" id="KW-0157">Chromophore</keyword>
<dbReference type="GO" id="GO:0003913">
    <property type="term" value="F:DNA photolyase activity"/>
    <property type="evidence" value="ECO:0007669"/>
    <property type="project" value="InterPro"/>
</dbReference>
<feature type="binding site" evidence="6">
    <location>
        <begin position="263"/>
        <end position="271"/>
    </location>
    <ligand>
        <name>FAD</name>
        <dbReference type="ChEBI" id="CHEBI:57692"/>
    </ligand>
</feature>
<evidence type="ECO:0000256" key="5">
    <source>
        <dbReference type="ARBA" id="ARBA00022991"/>
    </source>
</evidence>
<dbReference type="InterPro" id="IPR014729">
    <property type="entry name" value="Rossmann-like_a/b/a_fold"/>
</dbReference>
<dbReference type="PANTHER" id="PTHR11455:SF22">
    <property type="entry name" value="CRYPTOCHROME DASH"/>
    <property type="match status" value="1"/>
</dbReference>
<feature type="binding site" evidence="6">
    <location>
        <begin position="223"/>
        <end position="227"/>
    </location>
    <ligand>
        <name>FAD</name>
        <dbReference type="ChEBI" id="CHEBI:57692"/>
    </ligand>
</feature>
<dbReference type="Pfam" id="PF03441">
    <property type="entry name" value="FAD_binding_7"/>
    <property type="match status" value="1"/>
</dbReference>
<dbReference type="GO" id="GO:0000719">
    <property type="term" value="P:photoreactive repair"/>
    <property type="evidence" value="ECO:0007669"/>
    <property type="project" value="TreeGrafter"/>
</dbReference>
<accession>A0A0A5I2W7</accession>
<dbReference type="InterPro" id="IPR036155">
    <property type="entry name" value="Crypto/Photolyase_N_sf"/>
</dbReference>
<dbReference type="PRINTS" id="PR00147">
    <property type="entry name" value="DNAPHOTLYASE"/>
</dbReference>
<feature type="binding site" evidence="6">
    <location>
        <position position="210"/>
    </location>
    <ligand>
        <name>FAD</name>
        <dbReference type="ChEBI" id="CHEBI:57692"/>
    </ligand>
</feature>
<dbReference type="GO" id="GO:0071949">
    <property type="term" value="F:FAD binding"/>
    <property type="evidence" value="ECO:0007669"/>
    <property type="project" value="TreeGrafter"/>
</dbReference>
<evidence type="ECO:0000256" key="2">
    <source>
        <dbReference type="ARBA" id="ARBA00017881"/>
    </source>
</evidence>
<gene>
    <name evidence="9" type="ORF">NM06_04425</name>
</gene>
<evidence type="ECO:0000313" key="9">
    <source>
        <dbReference type="EMBL" id="KGY10166.1"/>
    </source>
</evidence>
<dbReference type="InterPro" id="IPR002081">
    <property type="entry name" value="Cryptochrome/DNA_photolyase_1"/>
</dbReference>
<dbReference type="InterPro" id="IPR005101">
    <property type="entry name" value="Cryptochr/Photolyase_FAD-bd"/>
</dbReference>
<feature type="binding site" evidence="6">
    <location>
        <begin position="360"/>
        <end position="362"/>
    </location>
    <ligand>
        <name>FAD</name>
        <dbReference type="ChEBI" id="CHEBI:57692"/>
    </ligand>
</feature>
<feature type="domain" description="Photolyase/cryptochrome alpha/beta" evidence="8">
    <location>
        <begin position="4"/>
        <end position="137"/>
    </location>
</feature>
<evidence type="ECO:0000256" key="3">
    <source>
        <dbReference type="ARBA" id="ARBA00022630"/>
    </source>
</evidence>
<dbReference type="STRING" id="379097.SE23_06120"/>
<dbReference type="Pfam" id="PF00875">
    <property type="entry name" value="DNA_photolyase"/>
    <property type="match status" value="1"/>
</dbReference>
<dbReference type="InterPro" id="IPR014133">
    <property type="entry name" value="Cry_DASH"/>
</dbReference>
<dbReference type="Proteomes" id="UP000030451">
    <property type="component" value="Unassembled WGS sequence"/>
</dbReference>
<keyword evidence="3 6" id="KW-0285">Flavoprotein</keyword>
<dbReference type="SUPFAM" id="SSF48173">
    <property type="entry name" value="Cryptochrome/photolyase FAD-binding domain"/>
    <property type="match status" value="1"/>
</dbReference>
<dbReference type="PANTHER" id="PTHR11455">
    <property type="entry name" value="CRYPTOCHROME"/>
    <property type="match status" value="1"/>
</dbReference>
<evidence type="ECO:0000256" key="6">
    <source>
        <dbReference type="PIRSR" id="PIRSR602081-1"/>
    </source>
</evidence>